<dbReference type="PANTHER" id="PTHR42795">
    <property type="entry name" value="ALANINE DEHYDROGENASE"/>
    <property type="match status" value="1"/>
</dbReference>
<dbReference type="Gene3D" id="3.40.50.720">
    <property type="entry name" value="NAD(P)-binding Rossmann-like Domain"/>
    <property type="match status" value="2"/>
</dbReference>
<dbReference type="PANTHER" id="PTHR42795:SF1">
    <property type="entry name" value="ALANINE DEHYDROGENASE"/>
    <property type="match status" value="1"/>
</dbReference>
<evidence type="ECO:0000256" key="3">
    <source>
        <dbReference type="ARBA" id="ARBA00023002"/>
    </source>
</evidence>
<organism evidence="8 9">
    <name type="scientific">Neolewinella xylanilytica</name>
    <dbReference type="NCBI Taxonomy" id="1514080"/>
    <lineage>
        <taxon>Bacteria</taxon>
        <taxon>Pseudomonadati</taxon>
        <taxon>Bacteroidota</taxon>
        <taxon>Saprospiria</taxon>
        <taxon>Saprospirales</taxon>
        <taxon>Lewinellaceae</taxon>
        <taxon>Neolewinella</taxon>
    </lineage>
</organism>
<dbReference type="OrthoDB" id="9804592at2"/>
<feature type="compositionally biased region" description="Basic and acidic residues" evidence="5">
    <location>
        <begin position="1"/>
        <end position="13"/>
    </location>
</feature>
<evidence type="ECO:0000256" key="2">
    <source>
        <dbReference type="ARBA" id="ARBA00012897"/>
    </source>
</evidence>
<proteinExistence type="inferred from homology"/>
<evidence type="ECO:0000256" key="4">
    <source>
        <dbReference type="ARBA" id="ARBA00023027"/>
    </source>
</evidence>
<reference evidence="8 9" key="1">
    <citation type="submission" date="2018-02" db="EMBL/GenBank/DDBJ databases">
        <title>Genomic Encyclopedia of Archaeal and Bacterial Type Strains, Phase II (KMG-II): from individual species to whole genera.</title>
        <authorList>
            <person name="Goeker M."/>
        </authorList>
    </citation>
    <scope>NUCLEOTIDE SEQUENCE [LARGE SCALE GENOMIC DNA]</scope>
    <source>
        <strain evidence="8 9">DSM 29526</strain>
    </source>
</reference>
<evidence type="ECO:0000256" key="1">
    <source>
        <dbReference type="ARBA" id="ARBA00005689"/>
    </source>
</evidence>
<dbReference type="PROSITE" id="PS00837">
    <property type="entry name" value="ALADH_PNT_2"/>
    <property type="match status" value="1"/>
</dbReference>
<dbReference type="RefSeq" id="WP_104418245.1">
    <property type="nucleotide sequence ID" value="NZ_PTJC01000005.1"/>
</dbReference>
<comment type="similarity">
    <text evidence="1">Belongs to the AlaDH/PNT family.</text>
</comment>
<dbReference type="SMART" id="SM01003">
    <property type="entry name" value="AlaDh_PNT_N"/>
    <property type="match status" value="1"/>
</dbReference>
<dbReference type="EMBL" id="PTJC01000005">
    <property type="protein sequence ID" value="PPK87647.1"/>
    <property type="molecule type" value="Genomic_DNA"/>
</dbReference>
<dbReference type="Pfam" id="PF05222">
    <property type="entry name" value="AlaDh_PNT_N"/>
    <property type="match status" value="1"/>
</dbReference>
<comment type="caution">
    <text evidence="8">The sequence shown here is derived from an EMBL/GenBank/DDBJ whole genome shotgun (WGS) entry which is preliminary data.</text>
</comment>
<dbReference type="InterPro" id="IPR008143">
    <property type="entry name" value="Ala_DH/PNT_CS2"/>
</dbReference>
<dbReference type="GO" id="GO:0000286">
    <property type="term" value="F:alanine dehydrogenase activity"/>
    <property type="evidence" value="ECO:0007669"/>
    <property type="project" value="UniProtKB-EC"/>
</dbReference>
<dbReference type="InterPro" id="IPR007886">
    <property type="entry name" value="AlaDH/PNT_N"/>
</dbReference>
<evidence type="ECO:0000256" key="5">
    <source>
        <dbReference type="SAM" id="MobiDB-lite"/>
    </source>
</evidence>
<dbReference type="InterPro" id="IPR036291">
    <property type="entry name" value="NAD(P)-bd_dom_sf"/>
</dbReference>
<dbReference type="SUPFAM" id="SSF51735">
    <property type="entry name" value="NAD(P)-binding Rossmann-fold domains"/>
    <property type="match status" value="1"/>
</dbReference>
<keyword evidence="4" id="KW-0520">NAD</keyword>
<evidence type="ECO:0000259" key="6">
    <source>
        <dbReference type="SMART" id="SM01002"/>
    </source>
</evidence>
<dbReference type="GO" id="GO:0042853">
    <property type="term" value="P:L-alanine catabolic process"/>
    <property type="evidence" value="ECO:0007669"/>
    <property type="project" value="InterPro"/>
</dbReference>
<dbReference type="InterPro" id="IPR007698">
    <property type="entry name" value="AlaDH/PNT_NAD(H)-bd"/>
</dbReference>
<dbReference type="Proteomes" id="UP000237662">
    <property type="component" value="Unassembled WGS sequence"/>
</dbReference>
<dbReference type="Pfam" id="PF01262">
    <property type="entry name" value="AlaDh_PNT_C"/>
    <property type="match status" value="1"/>
</dbReference>
<evidence type="ECO:0000313" key="9">
    <source>
        <dbReference type="Proteomes" id="UP000237662"/>
    </source>
</evidence>
<sequence length="411" mass="45167">MSSKEKEKIDLPKELTSTYGQTQTETLAVESKSEELFIGIPKEIILQEKRVAIVPSGVHTLTSRGHRVLVETQAGVPSSFSDHDFSECGAEIAYSAQEVYRRARVIVKVAPPTLEEIDMMQEGSVLISPLQLPTINAEYLYRLKHKRIIALAMEYMQDDEGSFPIVRIMSEMAGICAIQTASELLSTSHGGPGTLLGGISGVPSAKVVILGGGVVAEYATRAALGMGAEVRVFDDNIHKLMRLQNSVGRQLYTSAMNPVYLRRELLDADVAIGAIHSETGRTPVVVSEEMVRAMKPHSVIIDISIDQGGCFATSELTTLDRPVFHKHDVVHYCVPNIASRVGRTASIAVSNILTPILLRTEGARNFEHFLCHHAGLRHGIYTFRGCLTNRYLGQRFEMRHTDIDLLMTSGL</sequence>
<accession>A0A2S6I822</accession>
<dbReference type="SMART" id="SM01002">
    <property type="entry name" value="AlaDh_PNT_C"/>
    <property type="match status" value="1"/>
</dbReference>
<dbReference type="GO" id="GO:0005886">
    <property type="term" value="C:plasma membrane"/>
    <property type="evidence" value="ECO:0007669"/>
    <property type="project" value="TreeGrafter"/>
</dbReference>
<keyword evidence="3" id="KW-0560">Oxidoreductase</keyword>
<dbReference type="EC" id="1.4.1.1" evidence="2"/>
<keyword evidence="9" id="KW-1185">Reference proteome</keyword>
<dbReference type="InterPro" id="IPR008141">
    <property type="entry name" value="Ala_DH"/>
</dbReference>
<dbReference type="SUPFAM" id="SSF52283">
    <property type="entry name" value="Formate/glycerate dehydrogenase catalytic domain-like"/>
    <property type="match status" value="1"/>
</dbReference>
<feature type="domain" description="Alanine dehydrogenase/pyridine nucleotide transhydrogenase NAD(H)-binding" evidence="6">
    <location>
        <begin position="185"/>
        <end position="333"/>
    </location>
</feature>
<feature type="region of interest" description="Disordered" evidence="5">
    <location>
        <begin position="1"/>
        <end position="21"/>
    </location>
</feature>
<evidence type="ECO:0000259" key="7">
    <source>
        <dbReference type="SMART" id="SM01003"/>
    </source>
</evidence>
<feature type="domain" description="Alanine dehydrogenase/pyridine nucleotide transhydrogenase N-terminal" evidence="7">
    <location>
        <begin position="39"/>
        <end position="173"/>
    </location>
</feature>
<dbReference type="AlphaFoldDB" id="A0A2S6I822"/>
<gene>
    <name evidence="8" type="ORF">CLV84_0595</name>
</gene>
<dbReference type="CDD" id="cd05305">
    <property type="entry name" value="L-AlaDH"/>
    <property type="match status" value="1"/>
</dbReference>
<name>A0A2S6I822_9BACT</name>
<evidence type="ECO:0000313" key="8">
    <source>
        <dbReference type="EMBL" id="PPK87647.1"/>
    </source>
</evidence>
<protein>
    <recommendedName>
        <fullName evidence="2">alanine dehydrogenase</fullName>
        <ecNumber evidence="2">1.4.1.1</ecNumber>
    </recommendedName>
</protein>